<keyword evidence="4" id="KW-1185">Reference proteome</keyword>
<accession>A0ABN4X6K5</accession>
<sequence>MPRILPNALRNLRQSPRPARKPLRPRQTEEPRNLPASRATLWSALFIAIFGAALWLGLLAILSFSSGF</sequence>
<evidence type="ECO:0000256" key="1">
    <source>
        <dbReference type="SAM" id="MobiDB-lite"/>
    </source>
</evidence>
<keyword evidence="2" id="KW-1133">Transmembrane helix</keyword>
<protein>
    <submittedName>
        <fullName evidence="3">Uncharacterized protein</fullName>
    </submittedName>
</protein>
<reference evidence="3 4" key="1">
    <citation type="submission" date="2017-01" db="EMBL/GenBank/DDBJ databases">
        <title>The complete genome sequence of a sulfur-oxidizing marine bacterium Thioclava sp. 25B10_4T.</title>
        <authorList>
            <person name="Liu Y."/>
            <person name="Lai Q."/>
            <person name="Shao Z."/>
        </authorList>
    </citation>
    <scope>NUCLEOTIDE SEQUENCE [LARGE SCALE GENOMIC DNA]</scope>
    <source>
        <strain evidence="3 4">25B10_4</strain>
    </source>
</reference>
<evidence type="ECO:0000313" key="4">
    <source>
        <dbReference type="Proteomes" id="UP000185622"/>
    </source>
</evidence>
<feature type="transmembrane region" description="Helical" evidence="2">
    <location>
        <begin position="41"/>
        <end position="64"/>
    </location>
</feature>
<dbReference type="RefSeq" id="WP_075776540.1">
    <property type="nucleotide sequence ID" value="NZ_CP019437.1"/>
</dbReference>
<gene>
    <name evidence="3" type="ORF">BMG03_10115</name>
</gene>
<feature type="region of interest" description="Disordered" evidence="1">
    <location>
        <begin position="14"/>
        <end position="34"/>
    </location>
</feature>
<evidence type="ECO:0000256" key="2">
    <source>
        <dbReference type="SAM" id="Phobius"/>
    </source>
</evidence>
<proteinExistence type="predicted"/>
<dbReference type="Proteomes" id="UP000185622">
    <property type="component" value="Chromosome"/>
</dbReference>
<organism evidence="3 4">
    <name type="scientific">Thioclava nitratireducens</name>
    <dbReference type="NCBI Taxonomy" id="1915078"/>
    <lineage>
        <taxon>Bacteria</taxon>
        <taxon>Pseudomonadati</taxon>
        <taxon>Pseudomonadota</taxon>
        <taxon>Alphaproteobacteria</taxon>
        <taxon>Rhodobacterales</taxon>
        <taxon>Paracoccaceae</taxon>
        <taxon>Thioclava</taxon>
    </lineage>
</organism>
<name>A0ABN4X6K5_9RHOB</name>
<keyword evidence="2" id="KW-0472">Membrane</keyword>
<evidence type="ECO:0000313" key="3">
    <source>
        <dbReference type="EMBL" id="AQS48117.1"/>
    </source>
</evidence>
<dbReference type="EMBL" id="CP019437">
    <property type="protein sequence ID" value="AQS48117.1"/>
    <property type="molecule type" value="Genomic_DNA"/>
</dbReference>
<keyword evidence="2" id="KW-0812">Transmembrane</keyword>